<gene>
    <name evidence="6" type="ORF">SAMN05421875_11311</name>
</gene>
<dbReference type="GO" id="GO:0015074">
    <property type="term" value="P:DNA integration"/>
    <property type="evidence" value="ECO:0007669"/>
    <property type="project" value="UniProtKB-KW"/>
</dbReference>
<name>A0A1H4B6L4_9BURK</name>
<dbReference type="PANTHER" id="PTHR30629:SF2">
    <property type="entry name" value="PROPHAGE INTEGRASE INTS-RELATED"/>
    <property type="match status" value="1"/>
</dbReference>
<dbReference type="InterPro" id="IPR013762">
    <property type="entry name" value="Integrase-like_cat_sf"/>
</dbReference>
<dbReference type="GO" id="GO:0006310">
    <property type="term" value="P:DNA recombination"/>
    <property type="evidence" value="ECO:0007669"/>
    <property type="project" value="UniProtKB-KW"/>
</dbReference>
<dbReference type="InterPro" id="IPR002104">
    <property type="entry name" value="Integrase_catalytic"/>
</dbReference>
<dbReference type="EMBL" id="FNQJ01000013">
    <property type="protein sequence ID" value="SEA43760.1"/>
    <property type="molecule type" value="Genomic_DNA"/>
</dbReference>
<dbReference type="AlphaFoldDB" id="A0A1H4B6L4"/>
<evidence type="ECO:0000313" key="6">
    <source>
        <dbReference type="EMBL" id="SEA43760.1"/>
    </source>
</evidence>
<evidence type="ECO:0000259" key="5">
    <source>
        <dbReference type="PROSITE" id="PS51898"/>
    </source>
</evidence>
<dbReference type="GO" id="GO:0003677">
    <property type="term" value="F:DNA binding"/>
    <property type="evidence" value="ECO:0007669"/>
    <property type="project" value="InterPro"/>
</dbReference>
<comment type="similarity">
    <text evidence="1">Belongs to the 'phage' integrase family.</text>
</comment>
<evidence type="ECO:0000256" key="4">
    <source>
        <dbReference type="SAM" id="MobiDB-lite"/>
    </source>
</evidence>
<evidence type="ECO:0000256" key="1">
    <source>
        <dbReference type="ARBA" id="ARBA00008857"/>
    </source>
</evidence>
<proteinExistence type="inferred from homology"/>
<dbReference type="RefSeq" id="WP_139285356.1">
    <property type="nucleotide sequence ID" value="NZ_FNQJ01000013.1"/>
</dbReference>
<dbReference type="GeneID" id="34232444"/>
<dbReference type="PROSITE" id="PS51898">
    <property type="entry name" value="TYR_RECOMBINASE"/>
    <property type="match status" value="1"/>
</dbReference>
<dbReference type="Pfam" id="PF00589">
    <property type="entry name" value="Phage_integrase"/>
    <property type="match status" value="1"/>
</dbReference>
<reference evidence="7" key="1">
    <citation type="submission" date="2016-10" db="EMBL/GenBank/DDBJ databases">
        <authorList>
            <person name="Varghese N."/>
            <person name="Submissions S."/>
        </authorList>
    </citation>
    <scope>NUCLEOTIDE SEQUENCE [LARGE SCALE GENOMIC DNA]</scope>
    <source>
        <strain evidence="7">DSM 25157</strain>
    </source>
</reference>
<feature type="domain" description="Tyr recombinase" evidence="5">
    <location>
        <begin position="256"/>
        <end position="484"/>
    </location>
</feature>
<organism evidence="6 7">
    <name type="scientific">Acidovorax soli</name>
    <dbReference type="NCBI Taxonomy" id="592050"/>
    <lineage>
        <taxon>Bacteria</taxon>
        <taxon>Pseudomonadati</taxon>
        <taxon>Pseudomonadota</taxon>
        <taxon>Betaproteobacteria</taxon>
        <taxon>Burkholderiales</taxon>
        <taxon>Comamonadaceae</taxon>
        <taxon>Acidovorax</taxon>
    </lineage>
</organism>
<feature type="region of interest" description="Disordered" evidence="4">
    <location>
        <begin position="509"/>
        <end position="528"/>
    </location>
</feature>
<dbReference type="PANTHER" id="PTHR30629">
    <property type="entry name" value="PROPHAGE INTEGRASE"/>
    <property type="match status" value="1"/>
</dbReference>
<dbReference type="SUPFAM" id="SSF56349">
    <property type="entry name" value="DNA breaking-rejoining enzymes"/>
    <property type="match status" value="1"/>
</dbReference>
<keyword evidence="7" id="KW-1185">Reference proteome</keyword>
<evidence type="ECO:0000256" key="2">
    <source>
        <dbReference type="ARBA" id="ARBA00022908"/>
    </source>
</evidence>
<accession>A0A1H4B6L4</accession>
<evidence type="ECO:0000313" key="7">
    <source>
        <dbReference type="Proteomes" id="UP000199002"/>
    </source>
</evidence>
<keyword evidence="3" id="KW-0233">DNA recombination</keyword>
<dbReference type="STRING" id="592050.SAMN05421875_11311"/>
<dbReference type="InterPro" id="IPR050808">
    <property type="entry name" value="Phage_Integrase"/>
</dbReference>
<keyword evidence="2" id="KW-0229">DNA integration</keyword>
<evidence type="ECO:0000256" key="3">
    <source>
        <dbReference type="ARBA" id="ARBA00023172"/>
    </source>
</evidence>
<sequence>MKLALTDALVQKLSLDNAPRWAENEETNEIELQWGRTDKPNYLVYDTHKLAPPGFAVRVGARATVYLVEKMVRGKKLKIDVGLAWGKRGGDAIMSLAKARAEALDKIAQAVKHGTNPNRISEEIEASELTFGMVWDRYIADLKGRARPIKRNSLDSINKARDKFKDWEDRKVRLIIGQEVLDRFDLHAFEKGHKTAAEAMGRWATAAVNNAIQNESHNAHAEKRQPSLTYNPFTILITKQKYRDHDQLEREYKAKGVRNPLSFSESVGPFLEAAWEYRKENPRAADFLMIDLLWGLRGDECRSLKWRSQVPDDKAHMERWVDLDKKVVFIHDAKNRGDHEFPIGPFAMTLLKLRRSECRKDALWLFEAKMPGSKKGLIYVKGGKEVDHREEENAGGKWVLPSGIPCEVGHYGDPSVAMDTVRERAGIKAVRGHDLRRTFGAACEKLGLVDRQVKRMLGHAVGGGETLGRYTAPEWKDHIERMEKIEQLILKSAPSVYNALRPSKVAALPEKTEPVIKPGPARKSRKAA</sequence>
<protein>
    <submittedName>
        <fullName evidence="6">Phage integrase family protein</fullName>
    </submittedName>
</protein>
<dbReference type="Proteomes" id="UP000199002">
    <property type="component" value="Unassembled WGS sequence"/>
</dbReference>
<dbReference type="Gene3D" id="1.10.443.10">
    <property type="entry name" value="Intergrase catalytic core"/>
    <property type="match status" value="1"/>
</dbReference>
<dbReference type="InterPro" id="IPR011010">
    <property type="entry name" value="DNA_brk_join_enz"/>
</dbReference>